<feature type="compositionally biased region" description="Basic and acidic residues" evidence="1">
    <location>
        <begin position="1"/>
        <end position="14"/>
    </location>
</feature>
<feature type="non-terminal residue" evidence="2">
    <location>
        <position position="1"/>
    </location>
</feature>
<evidence type="ECO:0000256" key="1">
    <source>
        <dbReference type="SAM" id="MobiDB-lite"/>
    </source>
</evidence>
<reference evidence="2" key="1">
    <citation type="submission" date="2014-09" db="EMBL/GenBank/DDBJ databases">
        <title>Genome sequence of the luminous mushroom Mycena chlorophos for searching fungal bioluminescence genes.</title>
        <authorList>
            <person name="Tanaka Y."/>
            <person name="Kasuga D."/>
            <person name="Oba Y."/>
            <person name="Hase S."/>
            <person name="Sato K."/>
            <person name="Oba Y."/>
            <person name="Sakakibara Y."/>
        </authorList>
    </citation>
    <scope>NUCLEOTIDE SEQUENCE</scope>
</reference>
<accession>A0ABQ0KVF4</accession>
<proteinExistence type="predicted"/>
<dbReference type="InterPro" id="IPR036388">
    <property type="entry name" value="WH-like_DNA-bd_sf"/>
</dbReference>
<dbReference type="EMBL" id="DF838155">
    <property type="protein sequence ID" value="GAT42642.1"/>
    <property type="molecule type" value="Genomic_DNA"/>
</dbReference>
<evidence type="ECO:0000313" key="2">
    <source>
        <dbReference type="EMBL" id="GAT42642.1"/>
    </source>
</evidence>
<dbReference type="Proteomes" id="UP000815677">
    <property type="component" value="Unassembled WGS sequence"/>
</dbReference>
<evidence type="ECO:0008006" key="4">
    <source>
        <dbReference type="Google" id="ProtNLM"/>
    </source>
</evidence>
<protein>
    <recommendedName>
        <fullName evidence="4">HSF-type DNA-binding domain-containing protein</fullName>
    </recommendedName>
</protein>
<dbReference type="Gene3D" id="1.10.10.10">
    <property type="entry name" value="Winged helix-like DNA-binding domain superfamily/Winged helix DNA-binding domain"/>
    <property type="match status" value="1"/>
</dbReference>
<feature type="region of interest" description="Disordered" evidence="1">
    <location>
        <begin position="1"/>
        <end position="43"/>
    </location>
</feature>
<name>A0ABQ0KVF4_MYCCL</name>
<gene>
    <name evidence="2" type="ORF">MCHLO_00351</name>
</gene>
<organism evidence="2 3">
    <name type="scientific">Mycena chlorophos</name>
    <name type="common">Agaric fungus</name>
    <name type="synonym">Agaricus chlorophos</name>
    <dbReference type="NCBI Taxonomy" id="658473"/>
    <lineage>
        <taxon>Eukaryota</taxon>
        <taxon>Fungi</taxon>
        <taxon>Dikarya</taxon>
        <taxon>Basidiomycota</taxon>
        <taxon>Agaricomycotina</taxon>
        <taxon>Agaricomycetes</taxon>
        <taxon>Agaricomycetidae</taxon>
        <taxon>Agaricales</taxon>
        <taxon>Marasmiineae</taxon>
        <taxon>Mycenaceae</taxon>
        <taxon>Mycena</taxon>
    </lineage>
</organism>
<feature type="compositionally biased region" description="Low complexity" evidence="1">
    <location>
        <begin position="31"/>
        <end position="41"/>
    </location>
</feature>
<feature type="compositionally biased region" description="Polar residues" evidence="1">
    <location>
        <begin position="19"/>
        <end position="29"/>
    </location>
</feature>
<sequence length="120" mass="12771">DFVKMAGGEDHREAAAVPSPSTRARTPLSSAVHGAGAAATADENVRSVETKASGGAVPENFLVKVYRMVAEHSTREVIRWDPAGRIAIMDPEKLPPVLLVGSAHGIYTELQSYGFQLTPM</sequence>
<keyword evidence="3" id="KW-1185">Reference proteome</keyword>
<evidence type="ECO:0000313" key="3">
    <source>
        <dbReference type="Proteomes" id="UP000815677"/>
    </source>
</evidence>